<keyword evidence="4" id="KW-1185">Reference proteome</keyword>
<sequence>MYTNELSALLWKERELLELLQFKLDEQHLLFVAGKTRWLSMATREIENVLEKVNNAGLVRAIEASKVAIEWGLDSHAPLSEIAKSAPEGIEKDLLSAHLTALRQTTEEIARLRDSNEQYLRAAHRSAQETLAQLGTDPTLYGRTGEPDAQSSAAQVLDTNL</sequence>
<reference evidence="4" key="1">
    <citation type="journal article" date="2019" name="Int. J. Syst. Evol. Microbiol.">
        <title>The Global Catalogue of Microorganisms (GCM) 10K type strain sequencing project: providing services to taxonomists for standard genome sequencing and annotation.</title>
        <authorList>
            <consortium name="The Broad Institute Genomics Platform"/>
            <consortium name="The Broad Institute Genome Sequencing Center for Infectious Disease"/>
            <person name="Wu L."/>
            <person name="Ma J."/>
        </authorList>
    </citation>
    <scope>NUCLEOTIDE SEQUENCE [LARGE SCALE GENOMIC DNA]</scope>
    <source>
        <strain evidence="4">CGMCC 1.3685</strain>
    </source>
</reference>
<dbReference type="InterPro" id="IPR036679">
    <property type="entry name" value="FlgN-like_sf"/>
</dbReference>
<dbReference type="Gene3D" id="1.20.58.300">
    <property type="entry name" value="FlgN-like"/>
    <property type="match status" value="1"/>
</dbReference>
<feature type="compositionally biased region" description="Polar residues" evidence="2">
    <location>
        <begin position="149"/>
        <end position="161"/>
    </location>
</feature>
<evidence type="ECO:0008006" key="5">
    <source>
        <dbReference type="Google" id="ProtNLM"/>
    </source>
</evidence>
<dbReference type="SUPFAM" id="SSF140566">
    <property type="entry name" value="FlgN-like"/>
    <property type="match status" value="1"/>
</dbReference>
<organism evidence="3 4">
    <name type="scientific">Glutamicibacter ardleyensis</name>
    <dbReference type="NCBI Taxonomy" id="225894"/>
    <lineage>
        <taxon>Bacteria</taxon>
        <taxon>Bacillati</taxon>
        <taxon>Actinomycetota</taxon>
        <taxon>Actinomycetes</taxon>
        <taxon>Micrococcales</taxon>
        <taxon>Micrococcaceae</taxon>
        <taxon>Glutamicibacter</taxon>
    </lineage>
</organism>
<name>A0ABQ2DVU5_9MICC</name>
<evidence type="ECO:0000313" key="3">
    <source>
        <dbReference type="EMBL" id="GGJ69345.1"/>
    </source>
</evidence>
<dbReference type="InterPro" id="IPR007809">
    <property type="entry name" value="FlgN-like"/>
</dbReference>
<gene>
    <name evidence="3" type="ORF">GCM10007173_30070</name>
</gene>
<evidence type="ECO:0000256" key="2">
    <source>
        <dbReference type="SAM" id="MobiDB-lite"/>
    </source>
</evidence>
<dbReference type="Pfam" id="PF05130">
    <property type="entry name" value="FlgN"/>
    <property type="match status" value="1"/>
</dbReference>
<evidence type="ECO:0000313" key="4">
    <source>
        <dbReference type="Proteomes" id="UP000606115"/>
    </source>
</evidence>
<accession>A0ABQ2DVU5</accession>
<dbReference type="EMBL" id="BMKX01000009">
    <property type="protein sequence ID" value="GGJ69345.1"/>
    <property type="molecule type" value="Genomic_DNA"/>
</dbReference>
<dbReference type="Proteomes" id="UP000606115">
    <property type="component" value="Unassembled WGS sequence"/>
</dbReference>
<evidence type="ECO:0000256" key="1">
    <source>
        <dbReference type="ARBA" id="ARBA00022795"/>
    </source>
</evidence>
<proteinExistence type="predicted"/>
<protein>
    <recommendedName>
        <fullName evidence="5">Flagellar protein FlgN</fullName>
    </recommendedName>
</protein>
<feature type="region of interest" description="Disordered" evidence="2">
    <location>
        <begin position="137"/>
        <end position="161"/>
    </location>
</feature>
<keyword evidence="1" id="KW-1005">Bacterial flagellum biogenesis</keyword>
<comment type="caution">
    <text evidence="3">The sequence shown here is derived from an EMBL/GenBank/DDBJ whole genome shotgun (WGS) entry which is preliminary data.</text>
</comment>